<feature type="domain" description="Response regulatory" evidence="3">
    <location>
        <begin position="14"/>
        <end position="133"/>
    </location>
</feature>
<dbReference type="PANTHER" id="PTHR43228:SF1">
    <property type="entry name" value="TWO-COMPONENT RESPONSE REGULATOR ARR22"/>
    <property type="match status" value="1"/>
</dbReference>
<protein>
    <recommendedName>
        <fullName evidence="3">Response regulatory domain-containing protein</fullName>
    </recommendedName>
</protein>
<gene>
    <name evidence="4" type="ORF">GCM10025770_01950</name>
</gene>
<dbReference type="Pfam" id="PF14559">
    <property type="entry name" value="TPR_19"/>
    <property type="match status" value="1"/>
</dbReference>
<sequence>MCRPDMPQDISTISVMIVETNSSMRTQLRNMLSMCGITQVNLAVTAGVAIRKLRELNFDIILCEYHLGDGQDGQHLLEDLRSHHLIPLWTVFVMITGESSYERVVSAVELAPNDYILKPFSSDLLLERLSKVLTKRDAMMPTYKLIEAGNLLDAIESCRRGEEQYPQYLIDFLRLRAELHLAAGQNDEAQEIYKQVLEQKAVPWAKLGLAKTLFLQKRYDEAEAGFKSLIEENAQYMDAYDWLAKTREAMGELQQAQDTLQEAVKVSPHTTRRLRKLGEVSNELGDHETAIKTMSEVVRKGKYSDFRDPEDHVALVKAQLGKGDAIAANATLRDLERSMDGLPKTELCKALSTAMVATQAGDSDAAIAALENAVKHNDPRIGATLSLKKDLARICIEHKRDDAAAEVIMDVMRHAADDDAVESIKNMLAELGRPELGEQLATRIRDEVKDLMSEGARLAQRGDFDGSVRQMMQAVQKLPGNINVLFNASLSLLKHIENQGWNPKFAADARTYIDRVRKTDPGNERLKAITNYFHGLLKKHGIKSNEF</sequence>
<dbReference type="Gene3D" id="1.25.40.10">
    <property type="entry name" value="Tetratricopeptide repeat domain"/>
    <property type="match status" value="2"/>
</dbReference>
<evidence type="ECO:0000256" key="2">
    <source>
        <dbReference type="PROSITE-ProRule" id="PRU00339"/>
    </source>
</evidence>
<dbReference type="InterPro" id="IPR001789">
    <property type="entry name" value="Sig_transdc_resp-reg_receiver"/>
</dbReference>
<name>A0ABP9Q7L0_9RHOO</name>
<dbReference type="CDD" id="cd17589">
    <property type="entry name" value="REC_TPR"/>
    <property type="match status" value="1"/>
</dbReference>
<feature type="repeat" description="TPR" evidence="2">
    <location>
        <begin position="237"/>
        <end position="270"/>
    </location>
</feature>
<dbReference type="InterPro" id="IPR011006">
    <property type="entry name" value="CheY-like_superfamily"/>
</dbReference>
<evidence type="ECO:0000313" key="5">
    <source>
        <dbReference type="Proteomes" id="UP001500547"/>
    </source>
</evidence>
<evidence type="ECO:0000256" key="1">
    <source>
        <dbReference type="PROSITE-ProRule" id="PRU00169"/>
    </source>
</evidence>
<organism evidence="4 5">
    <name type="scientific">Viridibacterium curvum</name>
    <dbReference type="NCBI Taxonomy" id="1101404"/>
    <lineage>
        <taxon>Bacteria</taxon>
        <taxon>Pseudomonadati</taxon>
        <taxon>Pseudomonadota</taxon>
        <taxon>Betaproteobacteria</taxon>
        <taxon>Rhodocyclales</taxon>
        <taxon>Rhodocyclaceae</taxon>
        <taxon>Viridibacterium</taxon>
    </lineage>
</organism>
<accession>A0ABP9Q7L0</accession>
<evidence type="ECO:0000259" key="3">
    <source>
        <dbReference type="PROSITE" id="PS50110"/>
    </source>
</evidence>
<dbReference type="Pfam" id="PF00072">
    <property type="entry name" value="Response_reg"/>
    <property type="match status" value="1"/>
</dbReference>
<evidence type="ECO:0000313" key="4">
    <source>
        <dbReference type="EMBL" id="GAA5157978.1"/>
    </source>
</evidence>
<dbReference type="SUPFAM" id="SSF52172">
    <property type="entry name" value="CheY-like"/>
    <property type="match status" value="1"/>
</dbReference>
<keyword evidence="5" id="KW-1185">Reference proteome</keyword>
<dbReference type="InterPro" id="IPR052048">
    <property type="entry name" value="ST_Response_Regulator"/>
</dbReference>
<dbReference type="EMBL" id="BAABLD010000001">
    <property type="protein sequence ID" value="GAA5157978.1"/>
    <property type="molecule type" value="Genomic_DNA"/>
</dbReference>
<dbReference type="Pfam" id="PF13432">
    <property type="entry name" value="TPR_16"/>
    <property type="match status" value="2"/>
</dbReference>
<dbReference type="SUPFAM" id="SSF48452">
    <property type="entry name" value="TPR-like"/>
    <property type="match status" value="2"/>
</dbReference>
<keyword evidence="2" id="KW-0802">TPR repeat</keyword>
<dbReference type="Proteomes" id="UP001500547">
    <property type="component" value="Unassembled WGS sequence"/>
</dbReference>
<dbReference type="PANTHER" id="PTHR43228">
    <property type="entry name" value="TWO-COMPONENT RESPONSE REGULATOR"/>
    <property type="match status" value="1"/>
</dbReference>
<proteinExistence type="predicted"/>
<comment type="caution">
    <text evidence="4">The sequence shown here is derived from an EMBL/GenBank/DDBJ whole genome shotgun (WGS) entry which is preliminary data.</text>
</comment>
<reference evidence="5" key="1">
    <citation type="journal article" date="2019" name="Int. J. Syst. Evol. Microbiol.">
        <title>The Global Catalogue of Microorganisms (GCM) 10K type strain sequencing project: providing services to taxonomists for standard genome sequencing and annotation.</title>
        <authorList>
            <consortium name="The Broad Institute Genomics Platform"/>
            <consortium name="The Broad Institute Genome Sequencing Center for Infectious Disease"/>
            <person name="Wu L."/>
            <person name="Ma J."/>
        </authorList>
    </citation>
    <scope>NUCLEOTIDE SEQUENCE [LARGE SCALE GENOMIC DNA]</scope>
    <source>
        <strain evidence="5">JCM 18715</strain>
    </source>
</reference>
<dbReference type="PROSITE" id="PS50005">
    <property type="entry name" value="TPR"/>
    <property type="match status" value="1"/>
</dbReference>
<comment type="caution">
    <text evidence="1">Lacks conserved residue(s) required for the propagation of feature annotation.</text>
</comment>
<dbReference type="InterPro" id="IPR019734">
    <property type="entry name" value="TPR_rpt"/>
</dbReference>
<dbReference type="InterPro" id="IPR011990">
    <property type="entry name" value="TPR-like_helical_dom_sf"/>
</dbReference>
<dbReference type="SMART" id="SM00448">
    <property type="entry name" value="REC"/>
    <property type="match status" value="1"/>
</dbReference>
<dbReference type="PROSITE" id="PS50110">
    <property type="entry name" value="RESPONSE_REGULATORY"/>
    <property type="match status" value="1"/>
</dbReference>
<dbReference type="Gene3D" id="3.40.50.2300">
    <property type="match status" value="1"/>
</dbReference>